<dbReference type="RefSeq" id="WP_184168530.1">
    <property type="nucleotide sequence ID" value="NZ_JACHLN010000003.1"/>
</dbReference>
<feature type="signal peptide" evidence="1">
    <location>
        <begin position="1"/>
        <end position="18"/>
    </location>
</feature>
<dbReference type="EMBL" id="JACHLN010000003">
    <property type="protein sequence ID" value="MBB4840019.1"/>
    <property type="molecule type" value="Genomic_DNA"/>
</dbReference>
<evidence type="ECO:0000313" key="2">
    <source>
        <dbReference type="EMBL" id="MBB4840019.1"/>
    </source>
</evidence>
<gene>
    <name evidence="2" type="ORF">HNP52_003111</name>
</gene>
<reference evidence="2 3" key="1">
    <citation type="submission" date="2020-08" db="EMBL/GenBank/DDBJ databases">
        <title>Functional genomics of gut bacteria from endangered species of beetles.</title>
        <authorList>
            <person name="Carlos-Shanley C."/>
        </authorList>
    </citation>
    <scope>NUCLEOTIDE SEQUENCE [LARGE SCALE GENOMIC DNA]</scope>
    <source>
        <strain evidence="2 3">S00224</strain>
    </source>
</reference>
<evidence type="ECO:0000256" key="1">
    <source>
        <dbReference type="SAM" id="SignalP"/>
    </source>
</evidence>
<protein>
    <recommendedName>
        <fullName evidence="4">Tetratricopeptide repeat protein</fullName>
    </recommendedName>
</protein>
<feature type="chain" id="PRO_5030711152" description="Tetratricopeptide repeat protein" evidence="1">
    <location>
        <begin position="19"/>
        <end position="597"/>
    </location>
</feature>
<organism evidence="2 3">
    <name type="scientific">Sphingomonas kyeonggiensis</name>
    <dbReference type="NCBI Taxonomy" id="1268553"/>
    <lineage>
        <taxon>Bacteria</taxon>
        <taxon>Pseudomonadati</taxon>
        <taxon>Pseudomonadota</taxon>
        <taxon>Alphaproteobacteria</taxon>
        <taxon>Sphingomonadales</taxon>
        <taxon>Sphingomonadaceae</taxon>
        <taxon>Sphingomonas</taxon>
    </lineage>
</organism>
<dbReference type="Proteomes" id="UP000575241">
    <property type="component" value="Unassembled WGS sequence"/>
</dbReference>
<keyword evidence="3" id="KW-1185">Reference proteome</keyword>
<dbReference type="InterPro" id="IPR011990">
    <property type="entry name" value="TPR-like_helical_dom_sf"/>
</dbReference>
<proteinExistence type="predicted"/>
<dbReference type="AlphaFoldDB" id="A0A7W7NTR3"/>
<sequence length="597" mass="63729">MRAILALGLIGTAGNAVAQEANPSGQDAAIVVQGQRDRPSNWRQAETDHVVVISDGSEKELTRIAHNLERLHFLLSVLLNRVDRPDNTRKLRITLVGNGAEFDAMDLANLRYSPGPYARAFPEPAYYDPREDGAVFAASRFDQKALLEPGQSLANILPDLVRATTPAADPAAGASGENPGTAAALAAGQAGSIARFGREDPLALSVNELAVPISAEGRIYAGYARHFLVTYFPHAYPRWYVDGFGELFATMAAEGDAKIEYGRAPDGLRKVLDRYARTPIADVLTGRYLSDRKAAERWTPLHAWALTHMLFFSNTRRGQLHAYLASIAAGESMERAAAAFGDLGKLQAELAAYDNGKLPFEQMSYPADRAGEPIVRRLTEGEAAFVKGRLELGSRVELPPASGDPKLDKARRDAIAHRDDWLRSLRRDATRYPANLDAQLLLAEAECRSGNGTECAAAAGKALAIAPGNGDALAWRGIAQTRIALAAPAADRQAMLKSARVTIARANRADSENPLPLLAYYRSFADAGEVAPDVAIEGLMKAADTVPAAPAPRLLLGEALAARGSTIAARGALLPVANGPYGSPEALPARALLATLK</sequence>
<accession>A0A7W7NTR3</accession>
<name>A0A7W7NTR3_9SPHN</name>
<comment type="caution">
    <text evidence="2">The sequence shown here is derived from an EMBL/GenBank/DDBJ whole genome shotgun (WGS) entry which is preliminary data.</text>
</comment>
<evidence type="ECO:0000313" key="3">
    <source>
        <dbReference type="Proteomes" id="UP000575241"/>
    </source>
</evidence>
<keyword evidence="1" id="KW-0732">Signal</keyword>
<evidence type="ECO:0008006" key="4">
    <source>
        <dbReference type="Google" id="ProtNLM"/>
    </source>
</evidence>
<dbReference type="Gene3D" id="1.25.40.10">
    <property type="entry name" value="Tetratricopeptide repeat domain"/>
    <property type="match status" value="1"/>
</dbReference>